<feature type="compositionally biased region" description="Basic and acidic residues" evidence="2">
    <location>
        <begin position="209"/>
        <end position="221"/>
    </location>
</feature>
<feature type="region of interest" description="Disordered" evidence="2">
    <location>
        <begin position="188"/>
        <end position="248"/>
    </location>
</feature>
<dbReference type="InterPro" id="IPR000917">
    <property type="entry name" value="Sulfatase_N"/>
</dbReference>
<dbReference type="InterPro" id="IPR050738">
    <property type="entry name" value="Sulfatase"/>
</dbReference>
<dbReference type="PANTHER" id="PTHR42693:SF33">
    <property type="entry name" value="ARYLSULFATASE"/>
    <property type="match status" value="1"/>
</dbReference>
<evidence type="ECO:0000313" key="4">
    <source>
        <dbReference type="EMBL" id="VGO17453.1"/>
    </source>
</evidence>
<dbReference type="EMBL" id="CAAHFG010000004">
    <property type="protein sequence ID" value="VGO17453.1"/>
    <property type="molecule type" value="Genomic_DNA"/>
</dbReference>
<dbReference type="AlphaFoldDB" id="A0A6C2UC48"/>
<dbReference type="Gene3D" id="3.40.720.10">
    <property type="entry name" value="Alkaline Phosphatase, subunit A"/>
    <property type="match status" value="1"/>
</dbReference>
<dbReference type="SUPFAM" id="SSF53649">
    <property type="entry name" value="Alkaline phosphatase-like"/>
    <property type="match status" value="1"/>
</dbReference>
<organism evidence="4 5">
    <name type="scientific">Pontiella desulfatans</name>
    <dbReference type="NCBI Taxonomy" id="2750659"/>
    <lineage>
        <taxon>Bacteria</taxon>
        <taxon>Pseudomonadati</taxon>
        <taxon>Kiritimatiellota</taxon>
        <taxon>Kiritimatiellia</taxon>
        <taxon>Kiritimatiellales</taxon>
        <taxon>Pontiellaceae</taxon>
        <taxon>Pontiella</taxon>
    </lineage>
</organism>
<evidence type="ECO:0000259" key="3">
    <source>
        <dbReference type="Pfam" id="PF00884"/>
    </source>
</evidence>
<reference evidence="4 5" key="1">
    <citation type="submission" date="2019-04" db="EMBL/GenBank/DDBJ databases">
        <authorList>
            <person name="Van Vliet M D."/>
        </authorList>
    </citation>
    <scope>NUCLEOTIDE SEQUENCE [LARGE SCALE GENOMIC DNA]</scope>
    <source>
        <strain evidence="4 5">F1</strain>
    </source>
</reference>
<dbReference type="Proteomes" id="UP000366872">
    <property type="component" value="Unassembled WGS sequence"/>
</dbReference>
<dbReference type="PANTHER" id="PTHR42693">
    <property type="entry name" value="ARYLSULFATASE FAMILY MEMBER"/>
    <property type="match status" value="1"/>
</dbReference>
<dbReference type="Pfam" id="PF00884">
    <property type="entry name" value="Sulfatase"/>
    <property type="match status" value="1"/>
</dbReference>
<feature type="compositionally biased region" description="Basic and acidic residues" evidence="2">
    <location>
        <begin position="228"/>
        <end position="244"/>
    </location>
</feature>
<evidence type="ECO:0000256" key="2">
    <source>
        <dbReference type="SAM" id="MobiDB-lite"/>
    </source>
</evidence>
<evidence type="ECO:0000256" key="1">
    <source>
        <dbReference type="ARBA" id="ARBA00008779"/>
    </source>
</evidence>
<comment type="similarity">
    <text evidence="1">Belongs to the sulfatase family.</text>
</comment>
<evidence type="ECO:0000313" key="5">
    <source>
        <dbReference type="Proteomes" id="UP000366872"/>
    </source>
</evidence>
<dbReference type="InterPro" id="IPR017850">
    <property type="entry name" value="Alkaline_phosphatase_core_sf"/>
</dbReference>
<proteinExistence type="inferred from homology"/>
<name>A0A6C2UC48_PONDE</name>
<gene>
    <name evidence="4" type="ORF">PDESU_06049</name>
</gene>
<dbReference type="GO" id="GO:0004065">
    <property type="term" value="F:arylsulfatase activity"/>
    <property type="evidence" value="ECO:0007669"/>
    <property type="project" value="TreeGrafter"/>
</dbReference>
<keyword evidence="5" id="KW-1185">Reference proteome</keyword>
<feature type="domain" description="Sulfatase N-terminal" evidence="3">
    <location>
        <begin position="1"/>
        <end position="89"/>
    </location>
</feature>
<sequence>MEYLDYHMWQYVEKLKQMGELENTVIIFSADNGTQDNAGNFGKARITQQQGMHVPLLIYAPGVKNLVQGRRIIQSDFTDVLPTLAEVMGFDFPKGYDKLDGKSLWPYLTGKSKHHRDWIYSMRIDAQMIRNDKVLRDGQGTWYDVNKRPGDYHSFTKLDDLPNGEYKNMLLTEKAKLEPKLAKFNLYNTDSEAPLPPPDADGDGIADWFEEKHGPLNPKEDSDGDGVDNYHEYVHGGDPKDPKSPTKKQLPHLIEVSDAQGEYLALQFDRLEELGPDYWCVIEGSANGKQWTTDGVMQQHTRRSNHDGTERIVARIAADKSKANLKQLRLTVHKPKKRQPRKFVNLLK</sequence>
<protein>
    <submittedName>
        <fullName evidence="4">Arylsulfatase</fullName>
    </submittedName>
</protein>
<accession>A0A6C2UC48</accession>